<accession>A0ACA9NE09</accession>
<reference evidence="1" key="1">
    <citation type="submission" date="2021-06" db="EMBL/GenBank/DDBJ databases">
        <authorList>
            <person name="Kallberg Y."/>
            <person name="Tangrot J."/>
            <person name="Rosling A."/>
        </authorList>
    </citation>
    <scope>NUCLEOTIDE SEQUENCE</scope>
    <source>
        <strain evidence="1">CL356</strain>
    </source>
</reference>
<evidence type="ECO:0000313" key="2">
    <source>
        <dbReference type="Proteomes" id="UP000789525"/>
    </source>
</evidence>
<evidence type="ECO:0000313" key="1">
    <source>
        <dbReference type="EMBL" id="CAG8648394.1"/>
    </source>
</evidence>
<proteinExistence type="predicted"/>
<gene>
    <name evidence="1" type="ORF">ACOLOM_LOCUS8167</name>
</gene>
<protein>
    <submittedName>
        <fullName evidence="1">15902_t:CDS:1</fullName>
    </submittedName>
</protein>
<dbReference type="EMBL" id="CAJVPT010020479">
    <property type="protein sequence ID" value="CAG8648394.1"/>
    <property type="molecule type" value="Genomic_DNA"/>
</dbReference>
<keyword evidence="2" id="KW-1185">Reference proteome</keyword>
<feature type="non-terminal residue" evidence="1">
    <location>
        <position position="1"/>
    </location>
</feature>
<sequence length="50" mass="6073">VNSPNFFENQYPELLLQDDINQFDLRNYFQPTDINASDRIDFYLPNIFEQ</sequence>
<dbReference type="Proteomes" id="UP000789525">
    <property type="component" value="Unassembled WGS sequence"/>
</dbReference>
<name>A0ACA9NE09_9GLOM</name>
<organism evidence="1 2">
    <name type="scientific">Acaulospora colombiana</name>
    <dbReference type="NCBI Taxonomy" id="27376"/>
    <lineage>
        <taxon>Eukaryota</taxon>
        <taxon>Fungi</taxon>
        <taxon>Fungi incertae sedis</taxon>
        <taxon>Mucoromycota</taxon>
        <taxon>Glomeromycotina</taxon>
        <taxon>Glomeromycetes</taxon>
        <taxon>Diversisporales</taxon>
        <taxon>Acaulosporaceae</taxon>
        <taxon>Acaulospora</taxon>
    </lineage>
</organism>
<comment type="caution">
    <text evidence="1">The sequence shown here is derived from an EMBL/GenBank/DDBJ whole genome shotgun (WGS) entry which is preliminary data.</text>
</comment>